<comment type="caution">
    <text evidence="4">The sequence shown here is derived from an EMBL/GenBank/DDBJ whole genome shotgun (WGS) entry which is preliminary data.</text>
</comment>
<evidence type="ECO:0000256" key="3">
    <source>
        <dbReference type="RuleBase" id="RU000363"/>
    </source>
</evidence>
<keyword evidence="2" id="KW-0521">NADP</keyword>
<dbReference type="EMBL" id="LXJU01000005">
    <property type="protein sequence ID" value="OGE54984.1"/>
    <property type="molecule type" value="Genomic_DNA"/>
</dbReference>
<dbReference type="Gene3D" id="3.40.50.720">
    <property type="entry name" value="NAD(P)-binding Rossmann-like Domain"/>
    <property type="match status" value="1"/>
</dbReference>
<sequence>MMNFPGVALVTGAASGIGKATALQYAADDCQRIVIADINFDDLMEVEMLIKQQYQGVEIKRIAVDVRDQASVETMVQEAVKTFGRIDYCANVAGIIRFGDTTVLPIEDFDLVYQVNLRGIFLCTKAQINQMLHQEPDSPFPSRGAICNISSEAGMMGNGDLPAYVAAKHGVVGLSRSDGVKFAARGIRVNALCPGTIETPILGDLPQGEAGAKRIEERTKDIALGRKQFRDWNDTFCPWGLAESLSNRR</sequence>
<dbReference type="InterPro" id="IPR036291">
    <property type="entry name" value="NAD(P)-bd_dom_sf"/>
</dbReference>
<proteinExistence type="inferred from homology"/>
<dbReference type="PANTHER" id="PTHR42760:SF105">
    <property type="entry name" value="SORBITOL-6-PHOSPHATE 2-DEHYDROGENASE"/>
    <property type="match status" value="1"/>
</dbReference>
<dbReference type="OrthoDB" id="5840532at2759"/>
<dbReference type="STRING" id="1835702.A0A1F5LP45"/>
<reference evidence="4 5" key="1">
    <citation type="journal article" date="2016" name="Sci. Rep.">
        <title>Penicillium arizonense, a new, genome sequenced fungal species, reveals a high chemical diversity in secreted metabolites.</title>
        <authorList>
            <person name="Grijseels S."/>
            <person name="Nielsen J.C."/>
            <person name="Randelovic M."/>
            <person name="Nielsen J."/>
            <person name="Nielsen K.F."/>
            <person name="Workman M."/>
            <person name="Frisvad J.C."/>
        </authorList>
    </citation>
    <scope>NUCLEOTIDE SEQUENCE [LARGE SCALE GENOMIC DNA]</scope>
    <source>
        <strain evidence="4 5">CBS 141311</strain>
    </source>
</reference>
<evidence type="ECO:0000256" key="1">
    <source>
        <dbReference type="ARBA" id="ARBA00006484"/>
    </source>
</evidence>
<dbReference type="CDD" id="cd05233">
    <property type="entry name" value="SDR_c"/>
    <property type="match status" value="1"/>
</dbReference>
<organism evidence="4 5">
    <name type="scientific">Penicillium arizonense</name>
    <dbReference type="NCBI Taxonomy" id="1835702"/>
    <lineage>
        <taxon>Eukaryota</taxon>
        <taxon>Fungi</taxon>
        <taxon>Dikarya</taxon>
        <taxon>Ascomycota</taxon>
        <taxon>Pezizomycotina</taxon>
        <taxon>Eurotiomycetes</taxon>
        <taxon>Eurotiomycetidae</taxon>
        <taxon>Eurotiales</taxon>
        <taxon>Aspergillaceae</taxon>
        <taxon>Penicillium</taxon>
    </lineage>
</organism>
<keyword evidence="5" id="KW-1185">Reference proteome</keyword>
<evidence type="ECO:0000313" key="5">
    <source>
        <dbReference type="Proteomes" id="UP000177622"/>
    </source>
</evidence>
<protein>
    <submittedName>
        <fullName evidence="4">Uncharacterized protein</fullName>
    </submittedName>
</protein>
<dbReference type="RefSeq" id="XP_022490414.1">
    <property type="nucleotide sequence ID" value="XM_022629655.1"/>
</dbReference>
<dbReference type="InterPro" id="IPR002347">
    <property type="entry name" value="SDR_fam"/>
</dbReference>
<name>A0A1F5LP45_PENAI</name>
<accession>A0A1F5LP45</accession>
<dbReference type="PRINTS" id="PR00081">
    <property type="entry name" value="GDHRDH"/>
</dbReference>
<gene>
    <name evidence="4" type="ORF">PENARI_c005G02996</name>
</gene>
<dbReference type="Proteomes" id="UP000177622">
    <property type="component" value="Unassembled WGS sequence"/>
</dbReference>
<evidence type="ECO:0000313" key="4">
    <source>
        <dbReference type="EMBL" id="OGE54984.1"/>
    </source>
</evidence>
<comment type="similarity">
    <text evidence="1 3">Belongs to the short-chain dehydrogenases/reductases (SDR) family.</text>
</comment>
<dbReference type="GeneID" id="34574389"/>
<dbReference type="AlphaFoldDB" id="A0A1F5LP45"/>
<dbReference type="PANTHER" id="PTHR42760">
    <property type="entry name" value="SHORT-CHAIN DEHYDROGENASES/REDUCTASES FAMILY MEMBER"/>
    <property type="match status" value="1"/>
</dbReference>
<dbReference type="SUPFAM" id="SSF51735">
    <property type="entry name" value="NAD(P)-binding Rossmann-fold domains"/>
    <property type="match status" value="1"/>
</dbReference>
<dbReference type="PRINTS" id="PR00080">
    <property type="entry name" value="SDRFAMILY"/>
</dbReference>
<evidence type="ECO:0000256" key="2">
    <source>
        <dbReference type="ARBA" id="ARBA00022857"/>
    </source>
</evidence>
<dbReference type="Pfam" id="PF00106">
    <property type="entry name" value="adh_short"/>
    <property type="match status" value="1"/>
</dbReference>
<dbReference type="GO" id="GO:0016616">
    <property type="term" value="F:oxidoreductase activity, acting on the CH-OH group of donors, NAD or NADP as acceptor"/>
    <property type="evidence" value="ECO:0007669"/>
    <property type="project" value="TreeGrafter"/>
</dbReference>